<organism evidence="2 3">
    <name type="scientific">Niveispirillum lacus</name>
    <dbReference type="NCBI Taxonomy" id="1981099"/>
    <lineage>
        <taxon>Bacteria</taxon>
        <taxon>Pseudomonadati</taxon>
        <taxon>Pseudomonadota</taxon>
        <taxon>Alphaproteobacteria</taxon>
        <taxon>Rhodospirillales</taxon>
        <taxon>Azospirillaceae</taxon>
        <taxon>Niveispirillum</taxon>
    </lineage>
</organism>
<dbReference type="AlphaFoldDB" id="A0A255YSV0"/>
<name>A0A255YSV0_9PROT</name>
<dbReference type="RefSeq" id="WP_094458507.1">
    <property type="nucleotide sequence ID" value="NZ_NOXU01000032.1"/>
</dbReference>
<gene>
    <name evidence="2" type="ORF">CHU95_21800</name>
</gene>
<feature type="compositionally biased region" description="Low complexity" evidence="1">
    <location>
        <begin position="72"/>
        <end position="91"/>
    </location>
</feature>
<comment type="caution">
    <text evidence="2">The sequence shown here is derived from an EMBL/GenBank/DDBJ whole genome shotgun (WGS) entry which is preliminary data.</text>
</comment>
<dbReference type="Gene3D" id="3.40.50.2000">
    <property type="entry name" value="Glycogen Phosphorylase B"/>
    <property type="match status" value="1"/>
</dbReference>
<dbReference type="Proteomes" id="UP000216998">
    <property type="component" value="Unassembled WGS sequence"/>
</dbReference>
<accession>A0A255YSV0</accession>
<evidence type="ECO:0000313" key="3">
    <source>
        <dbReference type="Proteomes" id="UP000216998"/>
    </source>
</evidence>
<dbReference type="EMBL" id="NOXU01000032">
    <property type="protein sequence ID" value="OYQ31764.1"/>
    <property type="molecule type" value="Genomic_DNA"/>
</dbReference>
<sequence length="709" mass="79422">MHAFLVAEDFTLHTTRFTRRYLGGTLQGEVPIDRLVIDIGAEGDMVRKAMEADYKARHAKDEVIDVPKSGETDSAATTTGETTGTSDGDASAATMPQFMSNVQESQLLSWANLPPRLGRVSSRMVQPSSLFRHPDEGDVLAMQLQALKARHPEKKHFHLAVVNAFGTNLGDTILGMTALRHIAGYLKQHLDSFVIDLLLGANAGVANFDIAGHDDWLGEQYLLGPTLTEFARYDAYFDFTGLIALPRITEMAISDWYLWWSGLDPATVPAVSKRNILYHQWPVWQEVSRALQGIKGRKIFFNPKASVPLRTFADEHVAKFLKRLLKLAPDTTIIVDREIKLDHPRLINLSKEINSAAKFGALVAHMDGMISVDSFALHAADCASVPSVGLFASIDPYAYPYYPHHQGVLIPDGETLPAYKKFKTNSDEEWAEIKDVYADAWGRLDPQVVWNILQEKMNARNNVPPHNGTRMVYGPHQRPRYKQTGQGRLLPHENSPPLWLQAQRRMLEIGKLLLRPRSQAIMVTPGQSMLPVAVAQHMEREGRLHVFEPRDARRQLIAMDILDRAATGIQVQYYDAFPGKIEQASFPLEDVLSETNPTVWGNLYKKKSVKPLSIDAMDLDVLSCIVMSMPAPWKLVLESALETIERLKPAILIGPVASFQDIRDIATMLQAVKYQCWIEQLEPGKSETSILLAVNDQMKVQGLKRVQFT</sequence>
<evidence type="ECO:0000256" key="1">
    <source>
        <dbReference type="SAM" id="MobiDB-lite"/>
    </source>
</evidence>
<keyword evidence="3" id="KW-1185">Reference proteome</keyword>
<dbReference type="SUPFAM" id="SSF53756">
    <property type="entry name" value="UDP-Glycosyltransferase/glycogen phosphorylase"/>
    <property type="match status" value="1"/>
</dbReference>
<proteinExistence type="predicted"/>
<protein>
    <submittedName>
        <fullName evidence="2">Uncharacterized protein</fullName>
    </submittedName>
</protein>
<feature type="region of interest" description="Disordered" evidence="1">
    <location>
        <begin position="64"/>
        <end position="91"/>
    </location>
</feature>
<dbReference type="OrthoDB" id="8581113at2"/>
<evidence type="ECO:0000313" key="2">
    <source>
        <dbReference type="EMBL" id="OYQ31764.1"/>
    </source>
</evidence>
<reference evidence="2 3" key="1">
    <citation type="submission" date="2017-07" db="EMBL/GenBank/DDBJ databases">
        <title>Niveispirillum cyanobacteriorum sp. nov., isolated from cyanobacterial aggregates in a eutrophic lake.</title>
        <authorList>
            <person name="Cai H."/>
        </authorList>
    </citation>
    <scope>NUCLEOTIDE SEQUENCE [LARGE SCALE GENOMIC DNA]</scope>
    <source>
        <strain evidence="3">TH1-14</strain>
    </source>
</reference>